<feature type="region of interest" description="Disordered" evidence="1">
    <location>
        <begin position="198"/>
        <end position="243"/>
    </location>
</feature>
<evidence type="ECO:0000313" key="2">
    <source>
        <dbReference type="EMBL" id="BAC29275.1"/>
    </source>
</evidence>
<feature type="compositionally biased region" description="Basic and acidic residues" evidence="1">
    <location>
        <begin position="63"/>
        <end position="79"/>
    </location>
</feature>
<reference evidence="2" key="5">
    <citation type="submission" date="2001-07" db="EMBL/GenBank/DDBJ databases">
        <authorList>
            <person name="Adachi J."/>
            <person name="Aizawa K."/>
            <person name="Akimura T."/>
            <person name="Arakawa T."/>
            <person name="Bono H."/>
            <person name="Carninci P."/>
            <person name="Fukuda S."/>
            <person name="Furuno M."/>
            <person name="Hanagaki T."/>
            <person name="Hara A."/>
            <person name="Hashizume W."/>
            <person name="Hayashida K."/>
            <person name="Hayatsu N."/>
            <person name="Hiramoto K."/>
            <person name="Hiraoka T."/>
            <person name="Hirozane T."/>
            <person name="Hori F."/>
            <person name="Imotani K."/>
            <person name="Ishii Y."/>
            <person name="Itoh M."/>
            <person name="Kagawa I."/>
            <person name="Kasukawa T."/>
            <person name="Katoh H."/>
            <person name="Kawai J."/>
            <person name="Kojima Y."/>
            <person name="Kondo S."/>
            <person name="Konno H."/>
            <person name="Kouda M."/>
            <person name="Koya S."/>
            <person name="Kurihara C."/>
            <person name="Matsuyama T."/>
            <person name="Miyazaki A."/>
            <person name="Murata M."/>
            <person name="Nakamura M."/>
            <person name="Nishi K."/>
            <person name="Nomura K."/>
            <person name="Numazaki R."/>
            <person name="Ohno M."/>
            <person name="Ohsato N."/>
            <person name="Okazaki Y."/>
            <person name="Saito R."/>
            <person name="Saitoh H."/>
            <person name="Sakai C."/>
            <person name="Sakai K."/>
            <person name="Sakazume N."/>
            <person name="Sano H."/>
            <person name="Sasaki D."/>
            <person name="Shibata K."/>
            <person name="Shinagawa A."/>
            <person name="Shiraki T."/>
            <person name="Sogabe Y."/>
            <person name="Tagami M."/>
            <person name="Tagawa A."/>
            <person name="Takahashi F."/>
            <person name="Takaku-Akahira S."/>
            <person name="Takeda Y."/>
            <person name="Tanaka T."/>
            <person name="Tomaru A."/>
            <person name="Toya T."/>
            <person name="Yasunishi A."/>
            <person name="Muramatsu M."/>
            <person name="Hayashizaki Y."/>
        </authorList>
    </citation>
    <scope>NUCLEOTIDE SEQUENCE</scope>
    <source>
        <strain evidence="2">C57BL/6J</strain>
        <tissue evidence="2">Cerebellum</tissue>
    </source>
</reference>
<dbReference type="MGI" id="MGI:105926">
    <property type="gene designation" value="Rab5a"/>
</dbReference>
<reference evidence="2" key="3">
    <citation type="journal article" date="2000" name="Genome Res.">
        <title>RIKEN integrated sequence analysis (RISA) system--384-format sequencing pipeline with 384 multicapillary sequencer.</title>
        <authorList>
            <person name="Shibata K."/>
            <person name="Itoh M."/>
            <person name="Aizawa K."/>
            <person name="Nagaoka S."/>
            <person name="Sasaki N."/>
            <person name="Carninci P."/>
            <person name="Konno H."/>
            <person name="Akiyama J."/>
            <person name="Nishi K."/>
            <person name="Kitsunai T."/>
            <person name="Tashiro H."/>
            <person name="Itoh M."/>
            <person name="Sumi N."/>
            <person name="Ishii Y."/>
            <person name="Nakamura S."/>
            <person name="Hazama M."/>
            <person name="Nishine T."/>
            <person name="Harada A."/>
            <person name="Yamamoto R."/>
            <person name="Matsumoto H."/>
            <person name="Sakaguchi S."/>
            <person name="Ikegami T."/>
            <person name="Kashiwagi K."/>
            <person name="Fujiwake S."/>
            <person name="Inoue K."/>
            <person name="Togawa Y."/>
            <person name="Izawa M."/>
            <person name="Ohara E."/>
            <person name="Watahiki M."/>
            <person name="Yoneda Y."/>
            <person name="Ishikawa T."/>
            <person name="Ozawa K."/>
            <person name="Tanaka T."/>
            <person name="Matsuura S."/>
            <person name="Kawai J."/>
            <person name="Okazaki Y."/>
            <person name="Muramatsu M."/>
            <person name="Inoue Y."/>
            <person name="Kira A."/>
            <person name="Hayashizaki Y."/>
        </authorList>
    </citation>
    <scope>NUCLEOTIDE SEQUENCE</scope>
    <source>
        <strain evidence="2">C57BL/6J</strain>
        <tissue evidence="2">Cerebellum</tissue>
    </source>
</reference>
<proteinExistence type="evidence at transcript level"/>
<dbReference type="AlphaFoldDB" id="Q8CBH3"/>
<protein>
    <submittedName>
        <fullName evidence="2">Uncharacterized protein</fullName>
    </submittedName>
</protein>
<gene>
    <name evidence="3" type="primary">Rab5a</name>
</gene>
<feature type="compositionally biased region" description="Low complexity" evidence="1">
    <location>
        <begin position="81"/>
        <end position="104"/>
    </location>
</feature>
<reference evidence="2" key="8">
    <citation type="journal article" date="2005" name="Science">
        <title>Antisense Transcription in the Mammalian Transcriptome.</title>
        <authorList>
            <consortium name="RIKEN Genome Exploration Research Group and Genome Science Group (Genome Network Project Core Group) and the FANTOM Consortium"/>
        </authorList>
    </citation>
    <scope>NUCLEOTIDE SEQUENCE</scope>
    <source>
        <strain evidence="2">C57BL/6J</strain>
        <tissue evidence="2">Cerebellum</tissue>
    </source>
</reference>
<reference evidence="2" key="1">
    <citation type="journal article" date="1999" name="Methods Enzymol.">
        <title>High-efficiency full-length cDNA cloning.</title>
        <authorList>
            <person name="Carninci P."/>
            <person name="Hayashizaki Y."/>
        </authorList>
    </citation>
    <scope>NUCLEOTIDE SEQUENCE</scope>
    <source>
        <strain evidence="2">C57BL/6J</strain>
        <tissue evidence="2">Cerebellum</tissue>
    </source>
</reference>
<feature type="region of interest" description="Disordered" evidence="1">
    <location>
        <begin position="1"/>
        <end position="115"/>
    </location>
</feature>
<evidence type="ECO:0000313" key="3">
    <source>
        <dbReference type="MGI" id="MGI:105926"/>
    </source>
</evidence>
<accession>Q8CBH3</accession>
<dbReference type="AGR" id="MGI:105926"/>
<feature type="compositionally biased region" description="Basic residues" evidence="1">
    <location>
        <begin position="17"/>
        <end position="28"/>
    </location>
</feature>
<sequence length="269" mass="28676">VFWFVRSRGGLRGGDRGRRRRRTTTTRKKSSELERGDSGGGGERKAERRGGDAARQGRRHGGRRSESRAGQGEKKERAGDAAAAAAAHPISGPGRAVRGLAAGRRGPGKPPSGRVPVVPGRAWGLQAAAGPQRLVTHSSSSFGAWDVGNPLRERGWHPLPFTRWRRGKSLGPWPVSSPVFGALSRLLSRIASGVTGVAQERAHQAQRSSWPRHPGLISPASSRQEPRPPAGGDWGAPPTSDRLGRAVRVVGSSGPFRGRWEARAKVRAG</sequence>
<evidence type="ECO:0000256" key="1">
    <source>
        <dbReference type="SAM" id="MobiDB-lite"/>
    </source>
</evidence>
<reference evidence="2" key="4">
    <citation type="journal article" date="2001" name="Nature">
        <title>Functional annotation of a full-length mouse cDNA collection.</title>
        <authorList>
            <consortium name="The RIKEN Genome Exploration Research Group Phase II Team and the FANTOM Consortium"/>
        </authorList>
    </citation>
    <scope>NUCLEOTIDE SEQUENCE</scope>
    <source>
        <strain evidence="2">C57BL/6J</strain>
        <tissue evidence="2">Cerebellum</tissue>
    </source>
</reference>
<reference evidence="2" key="7">
    <citation type="journal article" date="2005" name="Science">
        <title>The Transcriptional Landscape of the Mammalian Genome.</title>
        <authorList>
            <consortium name="The FANTOM Consortium"/>
            <consortium name="Riken Genome Exploration Research Group and Genome Science Group (Genome Network Project Core Group)"/>
        </authorList>
    </citation>
    <scope>NUCLEOTIDE SEQUENCE</scope>
    <source>
        <strain evidence="2">C57BL/6J</strain>
        <tissue evidence="2">Cerebellum</tissue>
    </source>
</reference>
<feature type="compositionally biased region" description="Basic and acidic residues" evidence="1">
    <location>
        <begin position="29"/>
        <end position="52"/>
    </location>
</feature>
<feature type="non-terminal residue" evidence="2">
    <location>
        <position position="1"/>
    </location>
</feature>
<organism evidence="2">
    <name type="scientific">Mus musculus</name>
    <name type="common">Mouse</name>
    <dbReference type="NCBI Taxonomy" id="10090"/>
    <lineage>
        <taxon>Eukaryota</taxon>
        <taxon>Metazoa</taxon>
        <taxon>Chordata</taxon>
        <taxon>Craniata</taxon>
        <taxon>Vertebrata</taxon>
        <taxon>Euteleostomi</taxon>
        <taxon>Mammalia</taxon>
        <taxon>Eutheria</taxon>
        <taxon>Euarchontoglires</taxon>
        <taxon>Glires</taxon>
        <taxon>Rodentia</taxon>
        <taxon>Myomorpha</taxon>
        <taxon>Muroidea</taxon>
        <taxon>Muridae</taxon>
        <taxon>Murinae</taxon>
        <taxon>Mus</taxon>
        <taxon>Mus</taxon>
    </lineage>
</organism>
<name>Q8CBH3_MOUSE</name>
<dbReference type="EMBL" id="AK036011">
    <property type="protein sequence ID" value="BAC29275.1"/>
    <property type="molecule type" value="mRNA"/>
</dbReference>
<reference evidence="2" key="6">
    <citation type="journal article" date="2002" name="Nature">
        <title>Analysis of the mouse transcriptome based on functional annotation of 60,770 full-length cDNAs.</title>
        <authorList>
            <consortium name="The FANTOM Consortium and the RIKEN Genome Exploration Research Group Phase I and II Team"/>
        </authorList>
    </citation>
    <scope>NUCLEOTIDE SEQUENCE</scope>
    <source>
        <strain evidence="2">C57BL/6J</strain>
        <tissue evidence="2">Cerebellum</tissue>
    </source>
</reference>
<reference evidence="2" key="2">
    <citation type="journal article" date="2000" name="Genome Res.">
        <title>Normalization and subtraction of cap-trapper-selected cDNAs to prepare full-length cDNA libraries for rapid discovery of new genes.</title>
        <authorList>
            <person name="Carninci P."/>
            <person name="Shibata Y."/>
            <person name="Hayatsu N."/>
            <person name="Sugahara Y."/>
            <person name="Shibata K."/>
            <person name="Itoh M."/>
            <person name="Konno H."/>
            <person name="Okazaki Y."/>
            <person name="Muramatsu M."/>
            <person name="Hayashizaki Y."/>
        </authorList>
    </citation>
    <scope>NUCLEOTIDE SEQUENCE</scope>
    <source>
        <strain evidence="2">C57BL/6J</strain>
        <tissue evidence="2">Cerebellum</tissue>
    </source>
</reference>